<accession>A0A409VTN6</accession>
<keyword evidence="8" id="KW-1185">Reference proteome</keyword>
<dbReference type="STRING" id="231916.A0A409VTN6"/>
<feature type="compositionally biased region" description="Basic and acidic residues" evidence="5">
    <location>
        <begin position="167"/>
        <end position="180"/>
    </location>
</feature>
<proteinExistence type="inferred from homology"/>
<evidence type="ECO:0000313" key="7">
    <source>
        <dbReference type="EMBL" id="PPQ69660.1"/>
    </source>
</evidence>
<feature type="compositionally biased region" description="Polar residues" evidence="5">
    <location>
        <begin position="338"/>
        <end position="359"/>
    </location>
</feature>
<dbReference type="AlphaFoldDB" id="A0A409VTN6"/>
<keyword evidence="4" id="KW-0206">Cytoskeleton</keyword>
<feature type="compositionally biased region" description="Low complexity" evidence="5">
    <location>
        <begin position="505"/>
        <end position="523"/>
    </location>
</feature>
<feature type="compositionally biased region" description="Low complexity" evidence="5">
    <location>
        <begin position="410"/>
        <end position="424"/>
    </location>
</feature>
<evidence type="ECO:0000259" key="6">
    <source>
        <dbReference type="Pfam" id="PF06886"/>
    </source>
</evidence>
<feature type="region of interest" description="Disordered" evidence="5">
    <location>
        <begin position="166"/>
        <end position="218"/>
    </location>
</feature>
<dbReference type="GO" id="GO:0005856">
    <property type="term" value="C:cytoskeleton"/>
    <property type="evidence" value="ECO:0007669"/>
    <property type="project" value="UniProtKB-SubCell"/>
</dbReference>
<feature type="compositionally biased region" description="Polar residues" evidence="5">
    <location>
        <begin position="480"/>
        <end position="496"/>
    </location>
</feature>
<dbReference type="Pfam" id="PF06886">
    <property type="entry name" value="TPX2"/>
    <property type="match status" value="1"/>
</dbReference>
<comment type="similarity">
    <text evidence="2">Belongs to the TPX2 family.</text>
</comment>
<keyword evidence="3" id="KW-0963">Cytoplasm</keyword>
<dbReference type="Proteomes" id="UP000284706">
    <property type="component" value="Unassembled WGS sequence"/>
</dbReference>
<feature type="compositionally biased region" description="Basic and acidic residues" evidence="5">
    <location>
        <begin position="538"/>
        <end position="555"/>
    </location>
</feature>
<evidence type="ECO:0000256" key="3">
    <source>
        <dbReference type="ARBA" id="ARBA00022490"/>
    </source>
</evidence>
<feature type="region of interest" description="Disordered" evidence="5">
    <location>
        <begin position="302"/>
        <end position="576"/>
    </location>
</feature>
<sequence>MSLRSFGEEISLRHLPDESDTSFSFQIPGSIAEGDLLADDGLDFFQGANISAGPPNSPPTNPNALLTFSQVTPRPAIQNRAAPESVSPPLFPKASTRYADDKMPDLKQEKPTSRAQRPKLSKLNTEVVGQPRPRFIAPVIAHLPPAEGSPAGARLEALRAQVDCLSDDLHDPSSNDRQELADTGSGRPKGIERPSLEKLRPHTFVEKREKQTRARQKIFDGGIKKTKSICKPKETDKPIFTIGTSSSTIGNDAFTQQAQSDVPKDLHGDQYSLADTTTSSLGDDEAAARLVQYSQKLITSFGSSQQDSDTVPGVNVPPAPVQSWAQQLNFHQDPATGEDTNIAKQETVNDGPLTVSQLSPRKTARPPTPTPPAKQPISPLRPSNKRPVSVADEGRQRKKSRTDASNASAGTSTVVKKYTVSTGSMPSRSQSRTQPKLTASDSATVGVSARDKMKARVNPSARAPVIKSGRTDGKEGVRHASTSAARSNSQRILSRQDTIEPGEHASSLKGKNKASASSLSSSKTVHHGPLRATMPVEFKLHTDSRLEARTRKGNPENESTSSYSRSRSQREKRPIPDFKAMHAALEAEMALRKENVHPTVPLPIKWETEERLKERHKFDEMVREKEREVARRMQEKRREREEEEERELRELRKKTIPKANEVPEWYKEAPKKKEKAISTIGR</sequence>
<comment type="caution">
    <text evidence="7">The sequence shown here is derived from an EMBL/GenBank/DDBJ whole genome shotgun (WGS) entry which is preliminary data.</text>
</comment>
<dbReference type="EMBL" id="NHYE01005566">
    <property type="protein sequence ID" value="PPQ69660.1"/>
    <property type="molecule type" value="Genomic_DNA"/>
</dbReference>
<feature type="region of interest" description="Disordered" evidence="5">
    <location>
        <begin position="632"/>
        <end position="651"/>
    </location>
</feature>
<dbReference type="OrthoDB" id="3242303at2759"/>
<name>A0A409VTN6_9AGAR</name>
<comment type="subcellular location">
    <subcellularLocation>
        <location evidence="1">Cytoplasm</location>
        <location evidence="1">Cytoskeleton</location>
    </subcellularLocation>
</comment>
<feature type="region of interest" description="Disordered" evidence="5">
    <location>
        <begin position="663"/>
        <end position="682"/>
    </location>
</feature>
<dbReference type="InParanoid" id="A0A409VTN6"/>
<feature type="compositionally biased region" description="Basic and acidic residues" evidence="5">
    <location>
        <begin position="98"/>
        <end position="112"/>
    </location>
</feature>
<reference evidence="7 8" key="1">
    <citation type="journal article" date="2018" name="Evol. Lett.">
        <title>Horizontal gene cluster transfer increased hallucinogenic mushroom diversity.</title>
        <authorList>
            <person name="Reynolds H.T."/>
            <person name="Vijayakumar V."/>
            <person name="Gluck-Thaler E."/>
            <person name="Korotkin H.B."/>
            <person name="Matheny P.B."/>
            <person name="Slot J.C."/>
        </authorList>
    </citation>
    <scope>NUCLEOTIDE SEQUENCE [LARGE SCALE GENOMIC DNA]</scope>
    <source>
        <strain evidence="7 8">SRW20</strain>
    </source>
</reference>
<feature type="region of interest" description="Disordered" evidence="5">
    <location>
        <begin position="259"/>
        <end position="278"/>
    </location>
</feature>
<protein>
    <recommendedName>
        <fullName evidence="6">TPX2 C-terminal domain-containing protein</fullName>
    </recommendedName>
</protein>
<evidence type="ECO:0000313" key="8">
    <source>
        <dbReference type="Proteomes" id="UP000284706"/>
    </source>
</evidence>
<feature type="region of interest" description="Disordered" evidence="5">
    <location>
        <begin position="48"/>
        <end position="127"/>
    </location>
</feature>
<evidence type="ECO:0000256" key="4">
    <source>
        <dbReference type="ARBA" id="ARBA00023212"/>
    </source>
</evidence>
<evidence type="ECO:0000256" key="2">
    <source>
        <dbReference type="ARBA" id="ARBA00005885"/>
    </source>
</evidence>
<organism evidence="7 8">
    <name type="scientific">Gymnopilus dilepis</name>
    <dbReference type="NCBI Taxonomy" id="231916"/>
    <lineage>
        <taxon>Eukaryota</taxon>
        <taxon>Fungi</taxon>
        <taxon>Dikarya</taxon>
        <taxon>Basidiomycota</taxon>
        <taxon>Agaricomycotina</taxon>
        <taxon>Agaricomycetes</taxon>
        <taxon>Agaricomycetidae</taxon>
        <taxon>Agaricales</taxon>
        <taxon>Agaricineae</taxon>
        <taxon>Hymenogastraceae</taxon>
        <taxon>Gymnopilus</taxon>
    </lineage>
</organism>
<evidence type="ECO:0000256" key="1">
    <source>
        <dbReference type="ARBA" id="ARBA00004245"/>
    </source>
</evidence>
<dbReference type="InterPro" id="IPR027329">
    <property type="entry name" value="TPX2_C"/>
</dbReference>
<feature type="compositionally biased region" description="Basic and acidic residues" evidence="5">
    <location>
        <begin position="189"/>
        <end position="212"/>
    </location>
</feature>
<gene>
    <name evidence="7" type="ORF">CVT26_001529</name>
</gene>
<feature type="compositionally biased region" description="Polar residues" evidence="5">
    <location>
        <begin position="425"/>
        <end position="445"/>
    </location>
</feature>
<feature type="compositionally biased region" description="Basic and acidic residues" evidence="5">
    <location>
        <begin position="632"/>
        <end position="650"/>
    </location>
</feature>
<feature type="compositionally biased region" description="Polar residues" evidence="5">
    <location>
        <begin position="62"/>
        <end position="72"/>
    </location>
</feature>
<feature type="compositionally biased region" description="Basic and acidic residues" evidence="5">
    <location>
        <begin position="469"/>
        <end position="478"/>
    </location>
</feature>
<evidence type="ECO:0000256" key="5">
    <source>
        <dbReference type="SAM" id="MobiDB-lite"/>
    </source>
</evidence>
<feature type="domain" description="TPX2 C-terminal" evidence="6">
    <location>
        <begin position="605"/>
        <end position="675"/>
    </location>
</feature>